<dbReference type="InterPro" id="IPR001619">
    <property type="entry name" value="Sec1-like"/>
</dbReference>
<dbReference type="InterPro" id="IPR027482">
    <property type="entry name" value="Sec1-like_dom2"/>
</dbReference>
<dbReference type="AlphaFoldDB" id="A0A835YSG2"/>
<name>A0A835YSG2_9STRA</name>
<dbReference type="OrthoDB" id="10266265at2759"/>
<comment type="caution">
    <text evidence="2">The sequence shown here is derived from an EMBL/GenBank/DDBJ whole genome shotgun (WGS) entry which is preliminary data.</text>
</comment>
<sequence>MNVIAAVKSYVDRIVSDGRLEGMKALLLDSTTTQIVSMVYSQSQVMEKEVYLVELLGAKRDRMPHLKAAVFIQPTLESVAALCREVSNPRFSEYHVFFSNVVHQDLLQQLASADGEHEVVRQVQEYYADFAALNEDFFTANVRRGPSQPSGSAPFTRNVNALLSMLLSVKRKPAQIRYAASSQQARKVAAEASSQIAADSIFDFRRQDGPLLLVLDRKDDPVTPLLSQWTYQAMVHELLGLTDNRCVLRGAPGVRKELEEVVLSCTQDDFFAKNRYANFGDLGAAVKGLMDEYQRLSKLNENIQTIEDMQAFLERFPAFKSQSLNVSKHVAVLSELARLVDERVLLDVSQLEQELACSDDQAGHQRALLEKIASPRIQPGDKLRLAMLYALRYEDNPNFNMRSLKLKLADGGVPPDKSALLDALIGFGGRAQRGLGLYGQGNLMSMIGKSITSSLQGVENVYSQHVPYVMTVIEAALKGKLKDKEYPSLTGAQLTGRPQEMIVYIVGGVTYEEAAKIAELNAASPNFSVVLGGSCVLNSSAFLEDLTQPLSSSMQPMEMGYR</sequence>
<dbReference type="EMBL" id="JAFCMP010000357">
    <property type="protein sequence ID" value="KAG5180767.1"/>
    <property type="molecule type" value="Genomic_DNA"/>
</dbReference>
<dbReference type="Gene3D" id="3.90.830.10">
    <property type="entry name" value="Syntaxin Binding Protein 1, Chain A, domain 2"/>
    <property type="match status" value="1"/>
</dbReference>
<dbReference type="InterPro" id="IPR036045">
    <property type="entry name" value="Sec1-like_sf"/>
</dbReference>
<evidence type="ECO:0000256" key="1">
    <source>
        <dbReference type="ARBA" id="ARBA00009884"/>
    </source>
</evidence>
<evidence type="ECO:0000313" key="3">
    <source>
        <dbReference type="Proteomes" id="UP000664859"/>
    </source>
</evidence>
<proteinExistence type="inferred from homology"/>
<keyword evidence="3" id="KW-1185">Reference proteome</keyword>
<protein>
    <submittedName>
        <fullName evidence="2">Sec1-like protein</fullName>
    </submittedName>
</protein>
<dbReference type="PANTHER" id="PTHR11679">
    <property type="entry name" value="VESICLE PROTEIN SORTING-ASSOCIATED"/>
    <property type="match status" value="1"/>
</dbReference>
<dbReference type="Proteomes" id="UP000664859">
    <property type="component" value="Unassembled WGS sequence"/>
</dbReference>
<gene>
    <name evidence="2" type="ORF">JKP88DRAFT_349360</name>
</gene>
<dbReference type="Pfam" id="PF00995">
    <property type="entry name" value="Sec1"/>
    <property type="match status" value="1"/>
</dbReference>
<dbReference type="InterPro" id="IPR043127">
    <property type="entry name" value="Sec-1-like_dom3a"/>
</dbReference>
<dbReference type="SUPFAM" id="SSF56815">
    <property type="entry name" value="Sec1/munc18-like (SM) proteins"/>
    <property type="match status" value="1"/>
</dbReference>
<dbReference type="PIRSF" id="PIRSF005715">
    <property type="entry name" value="VPS45_Sec1"/>
    <property type="match status" value="1"/>
</dbReference>
<comment type="similarity">
    <text evidence="1">Belongs to the STXBP/unc-18/SEC1 family.</text>
</comment>
<organism evidence="2 3">
    <name type="scientific">Tribonema minus</name>
    <dbReference type="NCBI Taxonomy" id="303371"/>
    <lineage>
        <taxon>Eukaryota</taxon>
        <taxon>Sar</taxon>
        <taxon>Stramenopiles</taxon>
        <taxon>Ochrophyta</taxon>
        <taxon>PX clade</taxon>
        <taxon>Xanthophyceae</taxon>
        <taxon>Tribonematales</taxon>
        <taxon>Tribonemataceae</taxon>
        <taxon>Tribonema</taxon>
    </lineage>
</organism>
<dbReference type="Gene3D" id="3.40.50.1910">
    <property type="match status" value="1"/>
</dbReference>
<accession>A0A835YSG2</accession>
<dbReference type="Gene3D" id="3.40.50.2060">
    <property type="match status" value="1"/>
</dbReference>
<dbReference type="Gene3D" id="1.25.40.60">
    <property type="match status" value="1"/>
</dbReference>
<dbReference type="GO" id="GO:0016192">
    <property type="term" value="P:vesicle-mediated transport"/>
    <property type="evidence" value="ECO:0007669"/>
    <property type="project" value="InterPro"/>
</dbReference>
<reference evidence="2" key="1">
    <citation type="submission" date="2021-02" db="EMBL/GenBank/DDBJ databases">
        <title>First Annotated Genome of the Yellow-green Alga Tribonema minus.</title>
        <authorList>
            <person name="Mahan K.M."/>
        </authorList>
    </citation>
    <scope>NUCLEOTIDE SEQUENCE</scope>
    <source>
        <strain evidence="2">UTEX B ZZ1240</strain>
    </source>
</reference>
<dbReference type="InterPro" id="IPR043154">
    <property type="entry name" value="Sec-1-like_dom1"/>
</dbReference>
<evidence type="ECO:0000313" key="2">
    <source>
        <dbReference type="EMBL" id="KAG5180767.1"/>
    </source>
</evidence>